<accession>A0ABU8WUQ0</accession>
<dbReference type="Pfam" id="PF00903">
    <property type="entry name" value="Glyoxalase"/>
    <property type="match status" value="1"/>
</dbReference>
<dbReference type="PANTHER" id="PTHR21366:SF14">
    <property type="entry name" value="GLYOXALASE DOMAIN-CONTAINING PROTEIN 5"/>
    <property type="match status" value="1"/>
</dbReference>
<dbReference type="PANTHER" id="PTHR21366">
    <property type="entry name" value="GLYOXALASE FAMILY PROTEIN"/>
    <property type="match status" value="1"/>
</dbReference>
<protein>
    <submittedName>
        <fullName evidence="2">VOC family protein</fullName>
    </submittedName>
</protein>
<evidence type="ECO:0000313" key="2">
    <source>
        <dbReference type="EMBL" id="MEJ8851280.1"/>
    </source>
</evidence>
<dbReference type="SUPFAM" id="SSF54593">
    <property type="entry name" value="Glyoxalase/Bleomycin resistance protein/Dihydroxybiphenyl dioxygenase"/>
    <property type="match status" value="1"/>
</dbReference>
<proteinExistence type="predicted"/>
<evidence type="ECO:0000313" key="3">
    <source>
        <dbReference type="Proteomes" id="UP001385892"/>
    </source>
</evidence>
<feature type="domain" description="VOC" evidence="1">
    <location>
        <begin position="167"/>
        <end position="282"/>
    </location>
</feature>
<dbReference type="InterPro" id="IPR029068">
    <property type="entry name" value="Glyas_Bleomycin-R_OHBP_Dase"/>
</dbReference>
<gene>
    <name evidence="2" type="ORF">WKW82_31910</name>
</gene>
<organism evidence="2 3">
    <name type="scientific">Variovorax rhizosphaerae</name>
    <dbReference type="NCBI Taxonomy" id="1836200"/>
    <lineage>
        <taxon>Bacteria</taxon>
        <taxon>Pseudomonadati</taxon>
        <taxon>Pseudomonadota</taxon>
        <taxon>Betaproteobacteria</taxon>
        <taxon>Burkholderiales</taxon>
        <taxon>Comamonadaceae</taxon>
        <taxon>Variovorax</taxon>
    </lineage>
</organism>
<dbReference type="InterPro" id="IPR004360">
    <property type="entry name" value="Glyas_Fos-R_dOase_dom"/>
</dbReference>
<dbReference type="PROSITE" id="PS51819">
    <property type="entry name" value="VOC"/>
    <property type="match status" value="2"/>
</dbReference>
<sequence length="322" mass="35560">MTGLQLRTRKDAGRANVHGVHSLDCFVFTVPDLDVAVRFYDAFGLQLRRTNGQLDLRTCGHPHTWGSIFQAPGPKKLQYLRFACFAEDFDAIAARVDELKIPRCAPHPLGNDEGLWLMHPDGFPVQVVVGPKSMADVRSTPIVPEPVPVGTGASLARSRIPKVHPRRLSHVLLFSPDVKAAADFYEKALGLRVSDSSADIIVFLHGVHGSDHHLIAMAKSNGPGLHHSSWDVGSIDDVGRGMEQMLTAGHTQGWGVGRHVLGSNYFYYVRDPWGSYAEYSFDIDYVPGDFDWTSADHPPEDSFYAWGPKVPEEFVTNHEVPG</sequence>
<dbReference type="Gene3D" id="3.10.180.10">
    <property type="entry name" value="2,3-Dihydroxybiphenyl 1,2-Dioxygenase, domain 1"/>
    <property type="match status" value="2"/>
</dbReference>
<dbReference type="InterPro" id="IPR037523">
    <property type="entry name" value="VOC_core"/>
</dbReference>
<dbReference type="Proteomes" id="UP001385892">
    <property type="component" value="Unassembled WGS sequence"/>
</dbReference>
<feature type="domain" description="VOC" evidence="1">
    <location>
        <begin position="22"/>
        <end position="130"/>
    </location>
</feature>
<reference evidence="2 3" key="1">
    <citation type="submission" date="2024-03" db="EMBL/GenBank/DDBJ databases">
        <title>Novel species of the genus Variovorax.</title>
        <authorList>
            <person name="Liu Q."/>
            <person name="Xin Y.-H."/>
        </authorList>
    </citation>
    <scope>NUCLEOTIDE SEQUENCE [LARGE SCALE GENOMIC DNA]</scope>
    <source>
        <strain evidence="2 3">KACC 18900</strain>
    </source>
</reference>
<name>A0ABU8WUQ0_9BURK</name>
<comment type="caution">
    <text evidence="2">The sequence shown here is derived from an EMBL/GenBank/DDBJ whole genome shotgun (WGS) entry which is preliminary data.</text>
</comment>
<keyword evidence="3" id="KW-1185">Reference proteome</keyword>
<evidence type="ECO:0000259" key="1">
    <source>
        <dbReference type="PROSITE" id="PS51819"/>
    </source>
</evidence>
<dbReference type="EMBL" id="JBBKZT010000021">
    <property type="protein sequence ID" value="MEJ8851280.1"/>
    <property type="molecule type" value="Genomic_DNA"/>
</dbReference>
<dbReference type="RefSeq" id="WP_340346851.1">
    <property type="nucleotide sequence ID" value="NZ_JBBKZT010000021.1"/>
</dbReference>
<dbReference type="InterPro" id="IPR050383">
    <property type="entry name" value="GlyoxalaseI/FosfomycinResist"/>
</dbReference>